<proteinExistence type="predicted"/>
<keyword evidence="1" id="KW-1133">Transmembrane helix</keyword>
<keyword evidence="3" id="KW-1185">Reference proteome</keyword>
<organism evidence="2 3">
    <name type="scientific">Puccinia sorghi</name>
    <dbReference type="NCBI Taxonomy" id="27349"/>
    <lineage>
        <taxon>Eukaryota</taxon>
        <taxon>Fungi</taxon>
        <taxon>Dikarya</taxon>
        <taxon>Basidiomycota</taxon>
        <taxon>Pucciniomycotina</taxon>
        <taxon>Pucciniomycetes</taxon>
        <taxon>Pucciniales</taxon>
        <taxon>Pucciniaceae</taxon>
        <taxon>Puccinia</taxon>
    </lineage>
</organism>
<keyword evidence="1" id="KW-0812">Transmembrane</keyword>
<dbReference type="EMBL" id="LAVV01006717">
    <property type="protein sequence ID" value="KNZ58626.1"/>
    <property type="molecule type" value="Genomic_DNA"/>
</dbReference>
<evidence type="ECO:0000313" key="2">
    <source>
        <dbReference type="EMBL" id="KNZ58626.1"/>
    </source>
</evidence>
<reference evidence="2 3" key="1">
    <citation type="submission" date="2015-08" db="EMBL/GenBank/DDBJ databases">
        <title>Next Generation Sequencing and Analysis of the Genome of Puccinia sorghi L Schw, the Causal Agent of Maize Common Rust.</title>
        <authorList>
            <person name="Rochi L."/>
            <person name="Burguener G."/>
            <person name="Darino M."/>
            <person name="Turjanski A."/>
            <person name="Kreff E."/>
            <person name="Dieguez M.J."/>
            <person name="Sacco F."/>
        </authorList>
    </citation>
    <scope>NUCLEOTIDE SEQUENCE [LARGE SCALE GENOMIC DNA]</scope>
    <source>
        <strain evidence="2 3">RO10H11247</strain>
    </source>
</reference>
<sequence>MFFSVFSSSLTHSITHLFYLTHSVNHMCFSLLLFIISLNKFLLAFIAYTHKTFITRGGSYHVVVHMGKGYIIKRGGIIWEKAIIRGGSITKGGRLSCIQWTRYSRGDVGGVEGGDSRGKRRAKGSMGGEAQTHIMGGRLFVCSLSDHIAIYAGACRVAQPLLHHALNVWWQCRCCISNNICRGMQGTTTIMTIYRTTADVILIISYFVDACTTTAREEFILLQEVEVIVLKEEEVIILKEEEYPYRRRHWVCYSSKEGILIVRGGRKEVWDKRPRPPNPGCMQGCTEFIASCMEFLVAIQRLHSNIRNKVSLATGLLHLITILLLRKPTKIIGRFIDDGKCGKKSVLIYQLVVFDYYLVVCASPVRVSLVKYNSSRSQQQLSRQLIINKFF</sequence>
<dbReference type="VEuPathDB" id="FungiDB:VP01_1892g2"/>
<feature type="transmembrane region" description="Helical" evidence="1">
    <location>
        <begin position="29"/>
        <end position="48"/>
    </location>
</feature>
<evidence type="ECO:0000256" key="1">
    <source>
        <dbReference type="SAM" id="Phobius"/>
    </source>
</evidence>
<evidence type="ECO:0000313" key="3">
    <source>
        <dbReference type="Proteomes" id="UP000037035"/>
    </source>
</evidence>
<dbReference type="Proteomes" id="UP000037035">
    <property type="component" value="Unassembled WGS sequence"/>
</dbReference>
<name>A0A0L6VCW4_9BASI</name>
<comment type="caution">
    <text evidence="2">The sequence shown here is derived from an EMBL/GenBank/DDBJ whole genome shotgun (WGS) entry which is preliminary data.</text>
</comment>
<keyword evidence="1" id="KW-0472">Membrane</keyword>
<accession>A0A0L6VCW4</accession>
<gene>
    <name evidence="2" type="ORF">VP01_1892g2</name>
</gene>
<dbReference type="AlphaFoldDB" id="A0A0L6VCW4"/>
<protein>
    <submittedName>
        <fullName evidence="2">Uncharacterized protein</fullName>
    </submittedName>
</protein>